<dbReference type="Gene3D" id="3.40.50.150">
    <property type="entry name" value="Vaccinia Virus protein VP39"/>
    <property type="match status" value="1"/>
</dbReference>
<dbReference type="PANTHER" id="PTHR43861">
    <property type="entry name" value="TRANS-ACONITATE 2-METHYLTRANSFERASE-RELATED"/>
    <property type="match status" value="1"/>
</dbReference>
<name>A0ABV6LIB9_9BACI</name>
<keyword evidence="3" id="KW-0489">Methyltransferase</keyword>
<evidence type="ECO:0000256" key="1">
    <source>
        <dbReference type="ARBA" id="ARBA00022679"/>
    </source>
</evidence>
<proteinExistence type="predicted"/>
<keyword evidence="1" id="KW-0808">Transferase</keyword>
<dbReference type="GO" id="GO:0032259">
    <property type="term" value="P:methylation"/>
    <property type="evidence" value="ECO:0007669"/>
    <property type="project" value="UniProtKB-KW"/>
</dbReference>
<feature type="domain" description="Methyltransferase" evidence="2">
    <location>
        <begin position="163"/>
        <end position="258"/>
    </location>
</feature>
<evidence type="ECO:0000259" key="2">
    <source>
        <dbReference type="Pfam" id="PF13649"/>
    </source>
</evidence>
<dbReference type="InterPro" id="IPR029063">
    <property type="entry name" value="SAM-dependent_MTases_sf"/>
</dbReference>
<dbReference type="CDD" id="cd02440">
    <property type="entry name" value="AdoMet_MTases"/>
    <property type="match status" value="1"/>
</dbReference>
<evidence type="ECO:0000313" key="4">
    <source>
        <dbReference type="Proteomes" id="UP001589836"/>
    </source>
</evidence>
<dbReference type="InterPro" id="IPR041698">
    <property type="entry name" value="Methyltransf_25"/>
</dbReference>
<accession>A0ABV6LIB9</accession>
<dbReference type="EMBL" id="JBHLTP010000001">
    <property type="protein sequence ID" value="MFC0522092.1"/>
    <property type="molecule type" value="Genomic_DNA"/>
</dbReference>
<comment type="caution">
    <text evidence="3">The sequence shown here is derived from an EMBL/GenBank/DDBJ whole genome shotgun (WGS) entry which is preliminary data.</text>
</comment>
<organism evidence="3 4">
    <name type="scientific">Pontibacillus salicampi</name>
    <dbReference type="NCBI Taxonomy" id="1449801"/>
    <lineage>
        <taxon>Bacteria</taxon>
        <taxon>Bacillati</taxon>
        <taxon>Bacillota</taxon>
        <taxon>Bacilli</taxon>
        <taxon>Bacillales</taxon>
        <taxon>Bacillaceae</taxon>
        <taxon>Pontibacillus</taxon>
    </lineage>
</organism>
<gene>
    <name evidence="3" type="ORF">ACFFGV_00620</name>
</gene>
<protein>
    <submittedName>
        <fullName evidence="3">Class I SAM-dependent methyltransferase</fullName>
    </submittedName>
</protein>
<dbReference type="SUPFAM" id="SSF53335">
    <property type="entry name" value="S-adenosyl-L-methionine-dependent methyltransferases"/>
    <property type="match status" value="1"/>
</dbReference>
<dbReference type="RefSeq" id="WP_377344581.1">
    <property type="nucleotide sequence ID" value="NZ_JBHLTP010000001.1"/>
</dbReference>
<dbReference type="Proteomes" id="UP001589836">
    <property type="component" value="Unassembled WGS sequence"/>
</dbReference>
<dbReference type="GO" id="GO:0008168">
    <property type="term" value="F:methyltransferase activity"/>
    <property type="evidence" value="ECO:0007669"/>
    <property type="project" value="UniProtKB-KW"/>
</dbReference>
<keyword evidence="4" id="KW-1185">Reference proteome</keyword>
<sequence>MKDWQKALRARNWMKRNESFLYTWHAYVGNELNLFKKFQSPVTVQEVAEANQIGEDLLQCWVEVGVSIKHLRKRTGGRYRTSKKHCGEFLTEDGQQVAAVLKEMMELHIPTLLAYPKFMQTGERAFFNHEKFGSVVAETSSLLEHFAIRRIRKLIREREINRIIDIGCGYGGYLRKLAETFPDIEMVGVDMNEKVIEYAQKASIGYDNITFVVGNATNWHPNEQKADLILLHNIFHYVEPSTRGALLGNISNWLEEEGLISVITPLHGLEQGQAFSSVFNSFFTAHSNLYALPNQPDITSIANAADLTISDLNPIVKEGGWYSLWLTPNEGRRIG</sequence>
<evidence type="ECO:0000313" key="3">
    <source>
        <dbReference type="EMBL" id="MFC0522092.1"/>
    </source>
</evidence>
<reference evidence="3 4" key="1">
    <citation type="submission" date="2024-09" db="EMBL/GenBank/DDBJ databases">
        <authorList>
            <person name="Sun Q."/>
            <person name="Mori K."/>
        </authorList>
    </citation>
    <scope>NUCLEOTIDE SEQUENCE [LARGE SCALE GENOMIC DNA]</scope>
    <source>
        <strain evidence="3 4">NCAIM B.02529</strain>
    </source>
</reference>
<dbReference type="Pfam" id="PF13649">
    <property type="entry name" value="Methyltransf_25"/>
    <property type="match status" value="1"/>
</dbReference>